<dbReference type="InterPro" id="IPR056411">
    <property type="entry name" value="CysS_C"/>
</dbReference>
<evidence type="ECO:0000259" key="13">
    <source>
        <dbReference type="SMART" id="SM00840"/>
    </source>
</evidence>
<accession>A0A538U801</accession>
<dbReference type="Gene3D" id="3.40.50.620">
    <property type="entry name" value="HUPs"/>
    <property type="match status" value="1"/>
</dbReference>
<evidence type="ECO:0000256" key="3">
    <source>
        <dbReference type="ARBA" id="ARBA00011245"/>
    </source>
</evidence>
<evidence type="ECO:0000256" key="8">
    <source>
        <dbReference type="ARBA" id="ARBA00022833"/>
    </source>
</evidence>
<evidence type="ECO:0000256" key="5">
    <source>
        <dbReference type="ARBA" id="ARBA00022598"/>
    </source>
</evidence>
<dbReference type="GO" id="GO:0006423">
    <property type="term" value="P:cysteinyl-tRNA aminoacylation"/>
    <property type="evidence" value="ECO:0007669"/>
    <property type="project" value="UniProtKB-UniRule"/>
</dbReference>
<evidence type="ECO:0000313" key="15">
    <source>
        <dbReference type="Proteomes" id="UP000319771"/>
    </source>
</evidence>
<dbReference type="NCBIfam" id="TIGR00435">
    <property type="entry name" value="cysS"/>
    <property type="match status" value="1"/>
</dbReference>
<dbReference type="SMART" id="SM00840">
    <property type="entry name" value="DALR_2"/>
    <property type="match status" value="1"/>
</dbReference>
<feature type="binding site" evidence="12">
    <location>
        <position position="209"/>
    </location>
    <ligand>
        <name>Zn(2+)</name>
        <dbReference type="ChEBI" id="CHEBI:29105"/>
    </ligand>
</feature>
<dbReference type="SUPFAM" id="SSF52374">
    <property type="entry name" value="Nucleotidylyl transferase"/>
    <property type="match status" value="1"/>
</dbReference>
<keyword evidence="4 12" id="KW-0963">Cytoplasm</keyword>
<gene>
    <name evidence="12" type="primary">cysS</name>
    <name evidence="14" type="ORF">E6K81_08655</name>
</gene>
<dbReference type="PANTHER" id="PTHR10890">
    <property type="entry name" value="CYSTEINYL-TRNA SYNTHETASE"/>
    <property type="match status" value="1"/>
</dbReference>
<dbReference type="CDD" id="cd00672">
    <property type="entry name" value="CysRS_core"/>
    <property type="match status" value="1"/>
</dbReference>
<keyword evidence="6 12" id="KW-0479">Metal-binding</keyword>
<comment type="caution">
    <text evidence="14">The sequence shown here is derived from an EMBL/GenBank/DDBJ whole genome shotgun (WGS) entry which is preliminary data.</text>
</comment>
<dbReference type="InterPro" id="IPR015803">
    <property type="entry name" value="Cys-tRNA-ligase"/>
</dbReference>
<evidence type="ECO:0000256" key="1">
    <source>
        <dbReference type="ARBA" id="ARBA00004496"/>
    </source>
</evidence>
<evidence type="ECO:0000313" key="14">
    <source>
        <dbReference type="EMBL" id="TMQ72013.1"/>
    </source>
</evidence>
<feature type="binding site" evidence="12">
    <location>
        <position position="29"/>
    </location>
    <ligand>
        <name>Zn(2+)</name>
        <dbReference type="ChEBI" id="CHEBI:29105"/>
    </ligand>
</feature>
<evidence type="ECO:0000256" key="12">
    <source>
        <dbReference type="HAMAP-Rule" id="MF_00041"/>
    </source>
</evidence>
<dbReference type="SUPFAM" id="SSF47323">
    <property type="entry name" value="Anticodon-binding domain of a subclass of class I aminoacyl-tRNA synthetases"/>
    <property type="match status" value="1"/>
</dbReference>
<protein>
    <recommendedName>
        <fullName evidence="12">Cysteine--tRNA ligase</fullName>
        <ecNumber evidence="12">6.1.1.16</ecNumber>
    </recommendedName>
    <alternativeName>
        <fullName evidence="12">Cysteinyl-tRNA synthetase</fullName>
        <shortName evidence="12">CysRS</shortName>
    </alternativeName>
</protein>
<evidence type="ECO:0000256" key="2">
    <source>
        <dbReference type="ARBA" id="ARBA00005594"/>
    </source>
</evidence>
<dbReference type="GO" id="GO:0008270">
    <property type="term" value="F:zinc ion binding"/>
    <property type="evidence" value="ECO:0007669"/>
    <property type="project" value="UniProtKB-UniRule"/>
</dbReference>
<feature type="short sequence motif" description="'KMSKS' region" evidence="12">
    <location>
        <begin position="266"/>
        <end position="270"/>
    </location>
</feature>
<name>A0A538U801_UNCEI</name>
<comment type="subcellular location">
    <subcellularLocation>
        <location evidence="1 12">Cytoplasm</location>
    </subcellularLocation>
</comment>
<dbReference type="AlphaFoldDB" id="A0A538U801"/>
<dbReference type="InterPro" id="IPR024909">
    <property type="entry name" value="Cys-tRNA/MSH_ligase"/>
</dbReference>
<dbReference type="HAMAP" id="MF_00041">
    <property type="entry name" value="Cys_tRNA_synth"/>
    <property type="match status" value="1"/>
</dbReference>
<comment type="subunit">
    <text evidence="3 12">Monomer.</text>
</comment>
<dbReference type="InterPro" id="IPR015273">
    <property type="entry name" value="Cys-tRNA-synt_Ia_DALR"/>
</dbReference>
<evidence type="ECO:0000256" key="10">
    <source>
        <dbReference type="ARBA" id="ARBA00022917"/>
    </source>
</evidence>
<feature type="binding site" evidence="12">
    <location>
        <position position="238"/>
    </location>
    <ligand>
        <name>Zn(2+)</name>
        <dbReference type="ChEBI" id="CHEBI:29105"/>
    </ligand>
</feature>
<dbReference type="InterPro" id="IPR009080">
    <property type="entry name" value="tRNAsynth_Ia_anticodon-bd"/>
</dbReference>
<dbReference type="Pfam" id="PF09190">
    <property type="entry name" value="DALR_2"/>
    <property type="match status" value="1"/>
</dbReference>
<feature type="domain" description="Cysteinyl-tRNA synthetase class Ia DALR" evidence="13">
    <location>
        <begin position="357"/>
        <end position="421"/>
    </location>
</feature>
<evidence type="ECO:0000256" key="7">
    <source>
        <dbReference type="ARBA" id="ARBA00022741"/>
    </source>
</evidence>
<evidence type="ECO:0000256" key="6">
    <source>
        <dbReference type="ARBA" id="ARBA00022723"/>
    </source>
</evidence>
<dbReference type="InterPro" id="IPR014729">
    <property type="entry name" value="Rossmann-like_a/b/a_fold"/>
</dbReference>
<evidence type="ECO:0000256" key="11">
    <source>
        <dbReference type="ARBA" id="ARBA00023146"/>
    </source>
</evidence>
<dbReference type="Pfam" id="PF01406">
    <property type="entry name" value="tRNA-synt_1e"/>
    <property type="match status" value="1"/>
</dbReference>
<dbReference type="GO" id="GO:0004817">
    <property type="term" value="F:cysteine-tRNA ligase activity"/>
    <property type="evidence" value="ECO:0007669"/>
    <property type="project" value="UniProtKB-UniRule"/>
</dbReference>
<evidence type="ECO:0000256" key="4">
    <source>
        <dbReference type="ARBA" id="ARBA00022490"/>
    </source>
</evidence>
<dbReference type="PANTHER" id="PTHR10890:SF3">
    <property type="entry name" value="CYSTEINE--TRNA LIGASE, CYTOPLASMIC"/>
    <property type="match status" value="1"/>
</dbReference>
<dbReference type="Proteomes" id="UP000319771">
    <property type="component" value="Unassembled WGS sequence"/>
</dbReference>
<dbReference type="PRINTS" id="PR00983">
    <property type="entry name" value="TRNASYNTHCYS"/>
</dbReference>
<proteinExistence type="inferred from homology"/>
<keyword evidence="10 12" id="KW-0648">Protein biosynthesis</keyword>
<comment type="similarity">
    <text evidence="2 12">Belongs to the class-I aminoacyl-tRNA synthetase family.</text>
</comment>
<dbReference type="GO" id="GO:0005524">
    <property type="term" value="F:ATP binding"/>
    <property type="evidence" value="ECO:0007669"/>
    <property type="project" value="UniProtKB-UniRule"/>
</dbReference>
<dbReference type="Pfam" id="PF23493">
    <property type="entry name" value="CysS_C"/>
    <property type="match status" value="1"/>
</dbReference>
<dbReference type="EMBL" id="VBPB01000126">
    <property type="protein sequence ID" value="TMQ72013.1"/>
    <property type="molecule type" value="Genomic_DNA"/>
</dbReference>
<sequence>MPLRIYDTLTGEKREFAPVTPGQVRMYVCGMTVQNKPHVGHMRASLSGEVMRRYLEHLGYAVTYVYNFTDVDDKIIERANAEGIEWQSVSERNIEAYLRYADLHNIKPASIYPRATRHIAEMHAIIARLIERGHAYAAGGDVYFDVRSKPDYGKLSGRRVDEMREGYRIEPGEAKRDPLDFALWKGSKPGEPAWDSPWGPGRPGWHIECSAMAMKYLGETFDIHGGGQDLIFPHHENEIAQSEAATGKPFANFWCENGMVNLGGEKMSKSTGNLFFIEDIAAQVDPEVVRYYLLSTHYRSPIDFTLERLKEAATAYQRLRLPLERAGVWEGEGAGAFGAVGALGGSLGEAVAQARRLFAEAMEDDFNTARAMGHLFDLAREVNRAMDEGAGPEGRSAARALFDLGQILGLFWKAPAGETWEPEVLALVQAREAARKSKDWKQADEIRGRLLERGVTVEDGPQGPKLKKK</sequence>
<feature type="short sequence motif" description="'HIGH' region" evidence="12">
    <location>
        <begin position="31"/>
        <end position="41"/>
    </location>
</feature>
<feature type="binding site" evidence="12">
    <location>
        <position position="269"/>
    </location>
    <ligand>
        <name>ATP</name>
        <dbReference type="ChEBI" id="CHEBI:30616"/>
    </ligand>
</feature>
<feature type="binding site" evidence="12">
    <location>
        <position position="234"/>
    </location>
    <ligand>
        <name>Zn(2+)</name>
        <dbReference type="ChEBI" id="CHEBI:29105"/>
    </ligand>
</feature>
<dbReference type="Gene3D" id="1.20.120.1910">
    <property type="entry name" value="Cysteine-tRNA ligase, C-terminal anti-codon recognition domain"/>
    <property type="match status" value="1"/>
</dbReference>
<dbReference type="GO" id="GO:0005829">
    <property type="term" value="C:cytosol"/>
    <property type="evidence" value="ECO:0007669"/>
    <property type="project" value="TreeGrafter"/>
</dbReference>
<keyword evidence="7 12" id="KW-0547">Nucleotide-binding</keyword>
<reference evidence="14 15" key="1">
    <citation type="journal article" date="2019" name="Nat. Microbiol.">
        <title>Mediterranean grassland soil C-N compound turnover is dependent on rainfall and depth, and is mediated by genomically divergent microorganisms.</title>
        <authorList>
            <person name="Diamond S."/>
            <person name="Andeer P.F."/>
            <person name="Li Z."/>
            <person name="Crits-Christoph A."/>
            <person name="Burstein D."/>
            <person name="Anantharaman K."/>
            <person name="Lane K.R."/>
            <person name="Thomas B.C."/>
            <person name="Pan C."/>
            <person name="Northen T.R."/>
            <person name="Banfield J.F."/>
        </authorList>
    </citation>
    <scope>NUCLEOTIDE SEQUENCE [LARGE SCALE GENOMIC DNA]</scope>
    <source>
        <strain evidence="14">WS_11</strain>
    </source>
</reference>
<keyword evidence="11 12" id="KW-0030">Aminoacyl-tRNA synthetase</keyword>
<keyword evidence="9 12" id="KW-0067">ATP-binding</keyword>
<dbReference type="InterPro" id="IPR032678">
    <property type="entry name" value="tRNA-synt_1_cat_dom"/>
</dbReference>
<keyword evidence="5 12" id="KW-0436">Ligase</keyword>
<organism evidence="14 15">
    <name type="scientific">Eiseniibacteriota bacterium</name>
    <dbReference type="NCBI Taxonomy" id="2212470"/>
    <lineage>
        <taxon>Bacteria</taxon>
        <taxon>Candidatus Eiseniibacteriota</taxon>
    </lineage>
</organism>
<comment type="cofactor">
    <cofactor evidence="12">
        <name>Zn(2+)</name>
        <dbReference type="ChEBI" id="CHEBI:29105"/>
    </cofactor>
    <text evidence="12">Binds 1 zinc ion per subunit.</text>
</comment>
<dbReference type="FunFam" id="3.40.50.620:FF:000009">
    <property type="entry name" value="Cysteine--tRNA ligase"/>
    <property type="match status" value="1"/>
</dbReference>
<dbReference type="EC" id="6.1.1.16" evidence="12"/>
<keyword evidence="8 12" id="KW-0862">Zinc</keyword>
<evidence type="ECO:0000256" key="9">
    <source>
        <dbReference type="ARBA" id="ARBA00022840"/>
    </source>
</evidence>
<comment type="catalytic activity">
    <reaction evidence="12">
        <text>tRNA(Cys) + L-cysteine + ATP = L-cysteinyl-tRNA(Cys) + AMP + diphosphate</text>
        <dbReference type="Rhea" id="RHEA:17773"/>
        <dbReference type="Rhea" id="RHEA-COMP:9661"/>
        <dbReference type="Rhea" id="RHEA-COMP:9679"/>
        <dbReference type="ChEBI" id="CHEBI:30616"/>
        <dbReference type="ChEBI" id="CHEBI:33019"/>
        <dbReference type="ChEBI" id="CHEBI:35235"/>
        <dbReference type="ChEBI" id="CHEBI:78442"/>
        <dbReference type="ChEBI" id="CHEBI:78517"/>
        <dbReference type="ChEBI" id="CHEBI:456215"/>
        <dbReference type="EC" id="6.1.1.16"/>
    </reaction>
</comment>